<proteinExistence type="predicted"/>
<organism evidence="2 3">
    <name type="scientific">Solanum commersonii</name>
    <name type="common">Commerson's wild potato</name>
    <name type="synonym">Commerson's nightshade</name>
    <dbReference type="NCBI Taxonomy" id="4109"/>
    <lineage>
        <taxon>Eukaryota</taxon>
        <taxon>Viridiplantae</taxon>
        <taxon>Streptophyta</taxon>
        <taxon>Embryophyta</taxon>
        <taxon>Tracheophyta</taxon>
        <taxon>Spermatophyta</taxon>
        <taxon>Magnoliopsida</taxon>
        <taxon>eudicotyledons</taxon>
        <taxon>Gunneridae</taxon>
        <taxon>Pentapetalae</taxon>
        <taxon>asterids</taxon>
        <taxon>lamiids</taxon>
        <taxon>Solanales</taxon>
        <taxon>Solanaceae</taxon>
        <taxon>Solanoideae</taxon>
        <taxon>Solaneae</taxon>
        <taxon>Solanum</taxon>
    </lineage>
</organism>
<accession>A0A9J6AEX5</accession>
<feature type="compositionally biased region" description="Low complexity" evidence="1">
    <location>
        <begin position="37"/>
        <end position="47"/>
    </location>
</feature>
<dbReference type="EMBL" id="JACXVP010000002">
    <property type="protein sequence ID" value="KAG5622828.1"/>
    <property type="molecule type" value="Genomic_DNA"/>
</dbReference>
<comment type="caution">
    <text evidence="2">The sequence shown here is derived from an EMBL/GenBank/DDBJ whole genome shotgun (WGS) entry which is preliminary data.</text>
</comment>
<protein>
    <submittedName>
        <fullName evidence="2">Uncharacterized protein</fullName>
    </submittedName>
</protein>
<dbReference type="AlphaFoldDB" id="A0A9J6AEX5"/>
<keyword evidence="3" id="KW-1185">Reference proteome</keyword>
<reference evidence="2 3" key="1">
    <citation type="submission" date="2020-09" db="EMBL/GenBank/DDBJ databases">
        <title>De no assembly of potato wild relative species, Solanum commersonii.</title>
        <authorList>
            <person name="Cho K."/>
        </authorList>
    </citation>
    <scope>NUCLEOTIDE SEQUENCE [LARGE SCALE GENOMIC DNA]</scope>
    <source>
        <strain evidence="2">LZ3.2</strain>
        <tissue evidence="2">Leaf</tissue>
    </source>
</reference>
<evidence type="ECO:0000313" key="2">
    <source>
        <dbReference type="EMBL" id="KAG5622828.1"/>
    </source>
</evidence>
<evidence type="ECO:0000313" key="3">
    <source>
        <dbReference type="Proteomes" id="UP000824120"/>
    </source>
</evidence>
<dbReference type="Proteomes" id="UP000824120">
    <property type="component" value="Chromosome 2"/>
</dbReference>
<evidence type="ECO:0000256" key="1">
    <source>
        <dbReference type="SAM" id="MobiDB-lite"/>
    </source>
</evidence>
<dbReference type="OrthoDB" id="1714944at2759"/>
<gene>
    <name evidence="2" type="ORF">H5410_008046</name>
</gene>
<name>A0A9J6AEX5_SOLCO</name>
<feature type="region of interest" description="Disordered" evidence="1">
    <location>
        <begin position="27"/>
        <end position="57"/>
    </location>
</feature>
<sequence length="145" mass="16928">MVGAHFSHSFIKNSRILNLMENPRKRKKLGVVPSKRGSSSTQKGSNSSKEKEPPPLKSYDATKFVYQDIVRRKWEVLFEQLEEDNMTVVMKFYANLPEHEYQVCMVWGKTVNFAQKAIENAYNFPKFGGTAEDEYRTTYMKEPYK</sequence>